<reference evidence="1 2" key="1">
    <citation type="submission" date="2020-08" db="EMBL/GenBank/DDBJ databases">
        <title>Sequencing the genomes of 1000 actinobacteria strains.</title>
        <authorList>
            <person name="Klenk H.-P."/>
        </authorList>
    </citation>
    <scope>NUCLEOTIDE SEQUENCE [LARGE SCALE GENOMIC DNA]</scope>
    <source>
        <strain evidence="1 2">DSM 45362</strain>
    </source>
</reference>
<dbReference type="RefSeq" id="WP_184834769.1">
    <property type="nucleotide sequence ID" value="NZ_JACHMN010000002.1"/>
</dbReference>
<dbReference type="EMBL" id="JACHMN010000002">
    <property type="protein sequence ID" value="MBB5868668.1"/>
    <property type="molecule type" value="Genomic_DNA"/>
</dbReference>
<evidence type="ECO:0000313" key="2">
    <source>
        <dbReference type="Proteomes" id="UP000587527"/>
    </source>
</evidence>
<name>A0A841BMR6_9ACTN</name>
<evidence type="ECO:0008006" key="3">
    <source>
        <dbReference type="Google" id="ProtNLM"/>
    </source>
</evidence>
<comment type="caution">
    <text evidence="1">The sequence shown here is derived from an EMBL/GenBank/DDBJ whole genome shotgun (WGS) entry which is preliminary data.</text>
</comment>
<accession>A0A841BMR6</accession>
<gene>
    <name evidence="1" type="ORF">F4553_002047</name>
</gene>
<organism evidence="1 2">
    <name type="scientific">Allocatelliglobosispora scoriae</name>
    <dbReference type="NCBI Taxonomy" id="643052"/>
    <lineage>
        <taxon>Bacteria</taxon>
        <taxon>Bacillati</taxon>
        <taxon>Actinomycetota</taxon>
        <taxon>Actinomycetes</taxon>
        <taxon>Micromonosporales</taxon>
        <taxon>Micromonosporaceae</taxon>
        <taxon>Allocatelliglobosispora</taxon>
    </lineage>
</organism>
<sequence length="125" mass="13398">MVLDTTALLAYARLRGMAVAEAVAMIEEEGGASLVGIPSACFLAAFADLAEDEQQRLVDLATRVDGVTVLLPLTGTETIEVARLGPVMGHAVIEARARDAYLATYDGAQARKHLPERRIYDLVDD</sequence>
<keyword evidence="2" id="KW-1185">Reference proteome</keyword>
<dbReference type="Proteomes" id="UP000587527">
    <property type="component" value="Unassembled WGS sequence"/>
</dbReference>
<dbReference type="AlphaFoldDB" id="A0A841BMR6"/>
<evidence type="ECO:0000313" key="1">
    <source>
        <dbReference type="EMBL" id="MBB5868668.1"/>
    </source>
</evidence>
<protein>
    <recommendedName>
        <fullName evidence="3">PIN domain-containing protein</fullName>
    </recommendedName>
</protein>
<proteinExistence type="predicted"/>